<dbReference type="EMBL" id="CAIJEO010000010">
    <property type="protein sequence ID" value="CAD0099595.1"/>
    <property type="molecule type" value="Genomic_DNA"/>
</dbReference>
<accession>A0A9N8KAV2</accession>
<feature type="compositionally biased region" description="Polar residues" evidence="1">
    <location>
        <begin position="150"/>
        <end position="187"/>
    </location>
</feature>
<dbReference type="OrthoDB" id="3906271at2759"/>
<feature type="compositionally biased region" description="Low complexity" evidence="1">
    <location>
        <begin position="28"/>
        <end position="44"/>
    </location>
</feature>
<feature type="compositionally biased region" description="Low complexity" evidence="1">
    <location>
        <begin position="94"/>
        <end position="116"/>
    </location>
</feature>
<keyword evidence="3" id="KW-1185">Reference proteome</keyword>
<evidence type="ECO:0000256" key="1">
    <source>
        <dbReference type="SAM" id="MobiDB-lite"/>
    </source>
</evidence>
<evidence type="ECO:0000313" key="2">
    <source>
        <dbReference type="EMBL" id="CAD0099595.1"/>
    </source>
</evidence>
<name>A0A9N8KAV2_9PEZI</name>
<reference evidence="2" key="1">
    <citation type="submission" date="2020-06" db="EMBL/GenBank/DDBJ databases">
        <authorList>
            <person name="Onetto C."/>
        </authorList>
    </citation>
    <scope>NUCLEOTIDE SEQUENCE</scope>
</reference>
<organism evidence="2 3">
    <name type="scientific">Aureobasidium mustum</name>
    <dbReference type="NCBI Taxonomy" id="2773714"/>
    <lineage>
        <taxon>Eukaryota</taxon>
        <taxon>Fungi</taxon>
        <taxon>Dikarya</taxon>
        <taxon>Ascomycota</taxon>
        <taxon>Pezizomycotina</taxon>
        <taxon>Dothideomycetes</taxon>
        <taxon>Dothideomycetidae</taxon>
        <taxon>Dothideales</taxon>
        <taxon>Saccotheciaceae</taxon>
        <taxon>Aureobasidium</taxon>
    </lineage>
</organism>
<feature type="region of interest" description="Disordered" evidence="1">
    <location>
        <begin position="1"/>
        <end position="193"/>
    </location>
</feature>
<protein>
    <submittedName>
        <fullName evidence="2">Uncharacterized protein</fullName>
    </submittedName>
</protein>
<feature type="compositionally biased region" description="Polar residues" evidence="1">
    <location>
        <begin position="78"/>
        <end position="93"/>
    </location>
</feature>
<dbReference type="Proteomes" id="UP000714618">
    <property type="component" value="Unassembled WGS sequence"/>
</dbReference>
<feature type="compositionally biased region" description="Polar residues" evidence="1">
    <location>
        <begin position="17"/>
        <end position="27"/>
    </location>
</feature>
<sequence>MDEAMRRAFTQALHYNMTRSQGAHNQVQPGTEPSQPSQPSGQPENRSFLPNQHASSTQNHMQAGAEASQPSGPDRTFHSNQNASSTRIFSPQASSTNSSVGSSPSAPSQVQSPVQSYGRIQPPPRSTLQTPLPNKPTTPSVLQSAPRLVSQGSTPSHGTTQPSVEGTPQTPQSNNSTPSRPTQTIQQPSPPRIWCPEIKTATYVSLPIQAQPEEESNHPNQETLIGKTQERSLAHIHPHEFIDHLTRDHNACFKPEVARVFDMLYMQALLFHKDFVLLVSPSELQPPCWEPPQSIWHTRDLYRPEATTNTQVERHIYKALNLVSDILPDEVRRSVHHERHDCAVDLVKTNGELSYGWSVTVSFDFKDPIFAHKFRRISPDRRVQWFTENEVKRHLDMIPVWKAKVLDIFELRRDAKNS</sequence>
<proteinExistence type="predicted"/>
<evidence type="ECO:0000313" key="3">
    <source>
        <dbReference type="Proteomes" id="UP000714618"/>
    </source>
</evidence>
<feature type="compositionally biased region" description="Polar residues" evidence="1">
    <location>
        <begin position="126"/>
        <end position="143"/>
    </location>
</feature>
<comment type="caution">
    <text evidence="2">The sequence shown here is derived from an EMBL/GenBank/DDBJ whole genome shotgun (WGS) entry which is preliminary data.</text>
</comment>
<dbReference type="AlphaFoldDB" id="A0A9N8KAV2"/>
<feature type="compositionally biased region" description="Polar residues" evidence="1">
    <location>
        <begin position="48"/>
        <end position="61"/>
    </location>
</feature>
<gene>
    <name evidence="2" type="ORF">AWRI4233_LOCUS8420</name>
</gene>